<reference evidence="1 2" key="1">
    <citation type="submission" date="2024-06" db="EMBL/GenBank/DDBJ databases">
        <title>The draft genome of Grus japonensis, version 3.</title>
        <authorList>
            <person name="Nabeshima K."/>
            <person name="Suzuki S."/>
            <person name="Onuma M."/>
        </authorList>
    </citation>
    <scope>NUCLEOTIDE SEQUENCE [LARGE SCALE GENOMIC DNA]</scope>
    <source>
        <strain evidence="1 2">451A</strain>
    </source>
</reference>
<sequence>MGFLSIEALCERRIPMGTHPLLEAREHSMGFTEYPEASSDPVRTQLFNFTIVLEHREMAAPGMIQDWF</sequence>
<proteinExistence type="predicted"/>
<accession>A0ABC9WYA3</accession>
<protein>
    <submittedName>
        <fullName evidence="1">Uncharacterized protein</fullName>
    </submittedName>
</protein>
<dbReference type="EMBL" id="BAAFJT010000005">
    <property type="protein sequence ID" value="GAB0189789.1"/>
    <property type="molecule type" value="Genomic_DNA"/>
</dbReference>
<keyword evidence="2" id="KW-1185">Reference proteome</keyword>
<organism evidence="1 2">
    <name type="scientific">Grus japonensis</name>
    <name type="common">Japanese crane</name>
    <name type="synonym">Red-crowned crane</name>
    <dbReference type="NCBI Taxonomy" id="30415"/>
    <lineage>
        <taxon>Eukaryota</taxon>
        <taxon>Metazoa</taxon>
        <taxon>Chordata</taxon>
        <taxon>Craniata</taxon>
        <taxon>Vertebrata</taxon>
        <taxon>Euteleostomi</taxon>
        <taxon>Archelosauria</taxon>
        <taxon>Archosauria</taxon>
        <taxon>Dinosauria</taxon>
        <taxon>Saurischia</taxon>
        <taxon>Theropoda</taxon>
        <taxon>Coelurosauria</taxon>
        <taxon>Aves</taxon>
        <taxon>Neognathae</taxon>
        <taxon>Neoaves</taxon>
        <taxon>Gruiformes</taxon>
        <taxon>Gruidae</taxon>
        <taxon>Grus</taxon>
    </lineage>
</organism>
<comment type="caution">
    <text evidence="1">The sequence shown here is derived from an EMBL/GenBank/DDBJ whole genome shotgun (WGS) entry which is preliminary data.</text>
</comment>
<dbReference type="Proteomes" id="UP001623348">
    <property type="component" value="Unassembled WGS sequence"/>
</dbReference>
<evidence type="ECO:0000313" key="1">
    <source>
        <dbReference type="EMBL" id="GAB0189789.1"/>
    </source>
</evidence>
<name>A0ABC9WYA3_GRUJA</name>
<gene>
    <name evidence="1" type="ORF">GRJ2_001444200</name>
</gene>
<dbReference type="AlphaFoldDB" id="A0ABC9WYA3"/>
<evidence type="ECO:0000313" key="2">
    <source>
        <dbReference type="Proteomes" id="UP001623348"/>
    </source>
</evidence>